<gene>
    <name evidence="9" type="primary">mltA_1</name>
    <name evidence="9" type="ORF">C1752_01362</name>
</gene>
<evidence type="ECO:0000313" key="10">
    <source>
        <dbReference type="Proteomes" id="UP000248857"/>
    </source>
</evidence>
<evidence type="ECO:0000256" key="4">
    <source>
        <dbReference type="ARBA" id="ARBA00023316"/>
    </source>
</evidence>
<comment type="caution">
    <text evidence="9">The sequence shown here is derived from an EMBL/GenBank/DDBJ whole genome shotgun (WGS) entry which is preliminary data.</text>
</comment>
<dbReference type="Gene3D" id="2.40.240.50">
    <property type="entry name" value="Barwin-like endoglucanases"/>
    <property type="match status" value="1"/>
</dbReference>
<dbReference type="GO" id="GO:0004553">
    <property type="term" value="F:hydrolase activity, hydrolyzing O-glycosyl compounds"/>
    <property type="evidence" value="ECO:0007669"/>
    <property type="project" value="InterPro"/>
</dbReference>
<dbReference type="InterPro" id="IPR005300">
    <property type="entry name" value="MltA_B"/>
</dbReference>
<feature type="region of interest" description="Disordered" evidence="6">
    <location>
        <begin position="166"/>
        <end position="186"/>
    </location>
</feature>
<keyword evidence="10" id="KW-1185">Reference proteome</keyword>
<evidence type="ECO:0000256" key="6">
    <source>
        <dbReference type="SAM" id="MobiDB-lite"/>
    </source>
</evidence>
<dbReference type="InterPro" id="IPR036908">
    <property type="entry name" value="RlpA-like_sf"/>
</dbReference>
<dbReference type="PIRSF" id="PIRSF019422">
    <property type="entry name" value="MltA"/>
    <property type="match status" value="1"/>
</dbReference>
<feature type="chain" id="PRO_5015926229" description="peptidoglycan lytic exotransglycosylase" evidence="7">
    <location>
        <begin position="24"/>
        <end position="385"/>
    </location>
</feature>
<dbReference type="Pfam" id="PF03562">
    <property type="entry name" value="MltA"/>
    <property type="match status" value="1"/>
</dbReference>
<sequence length="385" mass="41911">MLKITAPFVLGCAIALSASTSTGAPLQTTQIDQLPQGVALDPQLWVSSTGKAGDKAALLRALDDSLKYLRTSKSEQDYQDYAVPGITRDRVRESVQRFRQLVVQSPSPEALAEAVKREFSFYKSVGNDEQGTVLFTGYYEATFTASRKPTAEFKYPLYKAPAALAQWPTPNPTREQLEGTDGLQGSQGQLKGLELVWLRDRLEAFLVQVQGSARLGLTDGGTMTVGFAGKTQHPYTSIGKEMIGDGIFTPEEVSLPALIDHFQKQPADLDRYLPRNKSFVFFQETHGSPAMGSLSVPVTAERSIATDKSIMPPGALALIQTQLPYFNSADQLEFQDVSRYVLDHDTGSAIKGPGRVDIFMGTGSKAADRAGVIKSSGALYYLLLR</sequence>
<dbReference type="Gene3D" id="2.40.40.10">
    <property type="entry name" value="RlpA-like domain"/>
    <property type="match status" value="1"/>
</dbReference>
<dbReference type="PANTHER" id="PTHR30124:SF0">
    <property type="entry name" value="MEMBRANE-BOUND LYTIC MUREIN TRANSGLYCOSYLASE A"/>
    <property type="match status" value="1"/>
</dbReference>
<dbReference type="GO" id="GO:0009253">
    <property type="term" value="P:peptidoglycan catabolic process"/>
    <property type="evidence" value="ECO:0007669"/>
    <property type="project" value="TreeGrafter"/>
</dbReference>
<dbReference type="EC" id="4.2.2.n1" evidence="2"/>
<keyword evidence="7" id="KW-0732">Signal</keyword>
<dbReference type="OrthoDB" id="9783686at2"/>
<dbReference type="SMART" id="SM00925">
    <property type="entry name" value="MltA"/>
    <property type="match status" value="1"/>
</dbReference>
<reference evidence="9 10" key="1">
    <citation type="journal article" date="2018" name="Sci. Rep.">
        <title>A novel species of the marine cyanobacterium Acaryochloris with a unique pigment content and lifestyle.</title>
        <authorList>
            <person name="Partensky F."/>
            <person name="Six C."/>
            <person name="Ratin M."/>
            <person name="Garczarek L."/>
            <person name="Vaulot D."/>
            <person name="Probert I."/>
            <person name="Calteau A."/>
            <person name="Gourvil P."/>
            <person name="Marie D."/>
            <person name="Grebert T."/>
            <person name="Bouchier C."/>
            <person name="Le Panse S."/>
            <person name="Gachenot M."/>
            <person name="Rodriguez F."/>
            <person name="Garrido J.L."/>
        </authorList>
    </citation>
    <scope>NUCLEOTIDE SEQUENCE [LARGE SCALE GENOMIC DNA]</scope>
    <source>
        <strain evidence="9 10">RCC1774</strain>
    </source>
</reference>
<dbReference type="InterPro" id="IPR010611">
    <property type="entry name" value="3D_dom"/>
</dbReference>
<dbReference type="PANTHER" id="PTHR30124">
    <property type="entry name" value="MEMBRANE-BOUND LYTIC MUREIN TRANSGLYCOSYLASE A"/>
    <property type="match status" value="1"/>
</dbReference>
<protein>
    <recommendedName>
        <fullName evidence="2">peptidoglycan lytic exotransglycosylase</fullName>
        <ecNumber evidence="2">4.2.2.n1</ecNumber>
    </recommendedName>
    <alternativeName>
        <fullName evidence="5">Murein hydrolase A</fullName>
    </alternativeName>
</protein>
<evidence type="ECO:0000313" key="9">
    <source>
        <dbReference type="EMBL" id="PZD74187.1"/>
    </source>
</evidence>
<comment type="catalytic activity">
    <reaction evidence="1">
        <text>Exolytic cleavage of the (1-&gt;4)-beta-glycosidic linkage between N-acetylmuramic acid (MurNAc) and N-acetylglucosamine (GlcNAc) residues in peptidoglycan, from either the reducing or the non-reducing ends of the peptidoglycan chains, with concomitant formation of a 1,6-anhydrobond in the MurNAc residue.</text>
        <dbReference type="EC" id="4.2.2.n1"/>
    </reaction>
</comment>
<proteinExistence type="predicted"/>
<feature type="signal peptide" evidence="7">
    <location>
        <begin position="1"/>
        <end position="23"/>
    </location>
</feature>
<evidence type="ECO:0000259" key="8">
    <source>
        <dbReference type="SMART" id="SM00925"/>
    </source>
</evidence>
<accession>A0A2W1K264</accession>
<dbReference type="AlphaFoldDB" id="A0A2W1K264"/>
<dbReference type="GO" id="GO:0009254">
    <property type="term" value="P:peptidoglycan turnover"/>
    <property type="evidence" value="ECO:0007669"/>
    <property type="project" value="InterPro"/>
</dbReference>
<evidence type="ECO:0000256" key="5">
    <source>
        <dbReference type="ARBA" id="ARBA00030918"/>
    </source>
</evidence>
<dbReference type="GO" id="GO:0019867">
    <property type="term" value="C:outer membrane"/>
    <property type="evidence" value="ECO:0007669"/>
    <property type="project" value="InterPro"/>
</dbReference>
<dbReference type="Proteomes" id="UP000248857">
    <property type="component" value="Unassembled WGS sequence"/>
</dbReference>
<dbReference type="GO" id="GO:0008933">
    <property type="term" value="F:peptidoglycan lytic transglycosylase activity"/>
    <property type="evidence" value="ECO:0007669"/>
    <property type="project" value="TreeGrafter"/>
</dbReference>
<dbReference type="InterPro" id="IPR026044">
    <property type="entry name" value="MltA"/>
</dbReference>
<dbReference type="CDD" id="cd14668">
    <property type="entry name" value="mlta_B"/>
    <property type="match status" value="1"/>
</dbReference>
<evidence type="ECO:0000256" key="1">
    <source>
        <dbReference type="ARBA" id="ARBA00001420"/>
    </source>
</evidence>
<evidence type="ECO:0000256" key="7">
    <source>
        <dbReference type="SAM" id="SignalP"/>
    </source>
</evidence>
<evidence type="ECO:0000256" key="2">
    <source>
        <dbReference type="ARBA" id="ARBA00012587"/>
    </source>
</evidence>
<name>A0A2W1K264_9CYAN</name>
<dbReference type="Pfam" id="PF06725">
    <property type="entry name" value="3D"/>
    <property type="match status" value="1"/>
</dbReference>
<dbReference type="GO" id="GO:0071555">
    <property type="term" value="P:cell wall organization"/>
    <property type="evidence" value="ECO:0007669"/>
    <property type="project" value="UniProtKB-KW"/>
</dbReference>
<dbReference type="SUPFAM" id="SSF50685">
    <property type="entry name" value="Barwin-like endoglucanases"/>
    <property type="match status" value="1"/>
</dbReference>
<evidence type="ECO:0000256" key="3">
    <source>
        <dbReference type="ARBA" id="ARBA00023239"/>
    </source>
</evidence>
<keyword evidence="3 9" id="KW-0456">Lyase</keyword>
<keyword evidence="4" id="KW-0961">Cell wall biogenesis/degradation</keyword>
<feature type="domain" description="Lytic transglycosylase MltA" evidence="8">
    <location>
        <begin position="142"/>
        <end position="283"/>
    </location>
</feature>
<dbReference type="EMBL" id="PQWO01000003">
    <property type="protein sequence ID" value="PZD74187.1"/>
    <property type="molecule type" value="Genomic_DNA"/>
</dbReference>
<dbReference type="CDD" id="cd14485">
    <property type="entry name" value="mltA_like_LT_A"/>
    <property type="match status" value="1"/>
</dbReference>
<dbReference type="RefSeq" id="WP_110985326.1">
    <property type="nucleotide sequence ID" value="NZ_CAWNWM010000003.1"/>
</dbReference>
<organism evidence="9 10">
    <name type="scientific">Acaryochloris thomasi RCC1774</name>
    <dbReference type="NCBI Taxonomy" id="1764569"/>
    <lineage>
        <taxon>Bacteria</taxon>
        <taxon>Bacillati</taxon>
        <taxon>Cyanobacteriota</taxon>
        <taxon>Cyanophyceae</taxon>
        <taxon>Acaryochloridales</taxon>
        <taxon>Acaryochloridaceae</taxon>
        <taxon>Acaryochloris</taxon>
        <taxon>Acaryochloris thomasi</taxon>
    </lineage>
</organism>